<reference evidence="6" key="1">
    <citation type="submission" date="2018-10" db="EMBL/GenBank/DDBJ databases">
        <title>Iterative Subtractive Binning of Freshwater Chronoseries Metagenomes Recovers Nearly Complete Genomes from over Four Hundred Novel Species.</title>
        <authorList>
            <person name="Rodriguez-R L.M."/>
            <person name="Tsementzi D."/>
            <person name="Luo C."/>
            <person name="Konstantinidis K.T."/>
        </authorList>
    </citation>
    <scope>NUCLEOTIDE SEQUENCE</scope>
    <source>
        <strain evidence="6">WB7_6_001</strain>
    </source>
</reference>
<evidence type="ECO:0000256" key="4">
    <source>
        <dbReference type="SAM" id="MobiDB-lite"/>
    </source>
</evidence>
<sequence length="216" mass="24675">MDRLTVDGPYGRKLRPCDPRRRPVRSQNVERHQRPVDTRHHRGHATPVAGLHQSHRCRLQHRRAHRLGVPWVRCRPRRIPPRARLLRPVGQPIATDGDFAMTDPGYAFKISERAFQQAVVELATMTGWKVNHQLPAQNAAGRWRTPTQGHVGFPDLVLAHPTRGVIFAELKSAVGRVSEAQRNWLDVLELGGAETYVWRPTDMPFIKSRLMKGTQK</sequence>
<dbReference type="SMART" id="SM00990">
    <property type="entry name" value="VRR_NUC"/>
    <property type="match status" value="1"/>
</dbReference>
<name>A0A964UZB1_9PROT</name>
<keyword evidence="2" id="KW-0540">Nuclease</keyword>
<feature type="region of interest" description="Disordered" evidence="4">
    <location>
        <begin position="1"/>
        <end position="44"/>
    </location>
</feature>
<feature type="compositionally biased region" description="Basic and acidic residues" evidence="4">
    <location>
        <begin position="28"/>
        <end position="38"/>
    </location>
</feature>
<dbReference type="InterPro" id="IPR011856">
    <property type="entry name" value="tRNA_endonuc-like_dom_sf"/>
</dbReference>
<dbReference type="GO" id="GO:0003676">
    <property type="term" value="F:nucleic acid binding"/>
    <property type="evidence" value="ECO:0007669"/>
    <property type="project" value="InterPro"/>
</dbReference>
<evidence type="ECO:0000256" key="2">
    <source>
        <dbReference type="ARBA" id="ARBA00022722"/>
    </source>
</evidence>
<dbReference type="GO" id="GO:0016788">
    <property type="term" value="F:hydrolase activity, acting on ester bonds"/>
    <property type="evidence" value="ECO:0007669"/>
    <property type="project" value="InterPro"/>
</dbReference>
<evidence type="ECO:0000313" key="6">
    <source>
        <dbReference type="EMBL" id="NBN88542.1"/>
    </source>
</evidence>
<dbReference type="GO" id="GO:0004518">
    <property type="term" value="F:nuclease activity"/>
    <property type="evidence" value="ECO:0007669"/>
    <property type="project" value="UniProtKB-KW"/>
</dbReference>
<feature type="domain" description="VRR-NUC" evidence="5">
    <location>
        <begin position="110"/>
        <end position="202"/>
    </location>
</feature>
<dbReference type="Pfam" id="PF08774">
    <property type="entry name" value="VRR_NUC"/>
    <property type="match status" value="1"/>
</dbReference>
<keyword evidence="3" id="KW-0378">Hydrolase</keyword>
<accession>A0A964UZB1</accession>
<dbReference type="Gene3D" id="3.40.1350.10">
    <property type="match status" value="1"/>
</dbReference>
<dbReference type="AlphaFoldDB" id="A0A964UZB1"/>
<comment type="cofactor">
    <cofactor evidence="1">
        <name>Mg(2+)</name>
        <dbReference type="ChEBI" id="CHEBI:18420"/>
    </cofactor>
</comment>
<dbReference type="InterPro" id="IPR014883">
    <property type="entry name" value="VRR_NUC"/>
</dbReference>
<evidence type="ECO:0000259" key="5">
    <source>
        <dbReference type="SMART" id="SM00990"/>
    </source>
</evidence>
<dbReference type="Proteomes" id="UP000713222">
    <property type="component" value="Unassembled WGS sequence"/>
</dbReference>
<comment type="caution">
    <text evidence="6">The sequence shown here is derived from an EMBL/GenBank/DDBJ whole genome shotgun (WGS) entry which is preliminary data.</text>
</comment>
<organism evidence="6 7">
    <name type="scientific">Candidatus Fonsibacter lacus</name>
    <dbReference type="NCBI Taxonomy" id="2576439"/>
    <lineage>
        <taxon>Bacteria</taxon>
        <taxon>Pseudomonadati</taxon>
        <taxon>Pseudomonadota</taxon>
        <taxon>Alphaproteobacteria</taxon>
        <taxon>Candidatus Pelagibacterales</taxon>
        <taxon>Candidatus Pelagibacterales incertae sedis</taxon>
        <taxon>Candidatus Fonsibacter</taxon>
    </lineage>
</organism>
<evidence type="ECO:0000256" key="1">
    <source>
        <dbReference type="ARBA" id="ARBA00001946"/>
    </source>
</evidence>
<protein>
    <submittedName>
        <fullName evidence="6">VRR-NUC domain-containing protein</fullName>
    </submittedName>
</protein>
<evidence type="ECO:0000313" key="7">
    <source>
        <dbReference type="Proteomes" id="UP000713222"/>
    </source>
</evidence>
<proteinExistence type="predicted"/>
<gene>
    <name evidence="6" type="ORF">EBV32_05605</name>
</gene>
<evidence type="ECO:0000256" key="3">
    <source>
        <dbReference type="ARBA" id="ARBA00022801"/>
    </source>
</evidence>
<dbReference type="EMBL" id="RGET01000160">
    <property type="protein sequence ID" value="NBN88542.1"/>
    <property type="molecule type" value="Genomic_DNA"/>
</dbReference>